<dbReference type="Gene3D" id="3.40.1190.20">
    <property type="match status" value="1"/>
</dbReference>
<evidence type="ECO:0000256" key="6">
    <source>
        <dbReference type="HAMAP-Rule" id="MF_01965"/>
    </source>
</evidence>
<comment type="subunit">
    <text evidence="6">Homotetramer.</text>
</comment>
<reference evidence="8 9" key="1">
    <citation type="submission" date="2021-05" db="EMBL/GenBank/DDBJ databases">
        <title>Bacteria Genome sequencing.</title>
        <authorList>
            <person name="Takabe Y."/>
            <person name="Nakajima Y."/>
            <person name="Suzuki S."/>
            <person name="Shiozaki T."/>
        </authorList>
    </citation>
    <scope>NUCLEOTIDE SEQUENCE [LARGE SCALE GENOMIC DNA]</scope>
    <source>
        <strain evidence="8 9">AI_62</strain>
    </source>
</reference>
<organism evidence="8 9">
    <name type="scientific">Jannaschia pagri</name>
    <dbReference type="NCBI Taxonomy" id="2829797"/>
    <lineage>
        <taxon>Bacteria</taxon>
        <taxon>Pseudomonadati</taxon>
        <taxon>Pseudomonadota</taxon>
        <taxon>Alphaproteobacteria</taxon>
        <taxon>Rhodobacterales</taxon>
        <taxon>Roseobacteraceae</taxon>
        <taxon>Jannaschia</taxon>
    </lineage>
</organism>
<feature type="binding site" evidence="6">
    <location>
        <begin position="189"/>
        <end position="193"/>
    </location>
    <ligand>
        <name>AMP</name>
        <dbReference type="ChEBI" id="CHEBI:456215"/>
    </ligand>
</feature>
<dbReference type="PANTHER" id="PTHR12592:SF0">
    <property type="entry name" value="ATP-DEPENDENT (S)-NAD(P)H-HYDRATE DEHYDRATASE"/>
    <property type="match status" value="1"/>
</dbReference>
<evidence type="ECO:0000256" key="3">
    <source>
        <dbReference type="ARBA" id="ARBA00022857"/>
    </source>
</evidence>
<evidence type="ECO:0000256" key="4">
    <source>
        <dbReference type="ARBA" id="ARBA00023027"/>
    </source>
</evidence>
<dbReference type="PROSITE" id="PS01050">
    <property type="entry name" value="YJEF_C_2"/>
    <property type="match status" value="1"/>
</dbReference>
<dbReference type="InterPro" id="IPR000631">
    <property type="entry name" value="CARKD"/>
</dbReference>
<comment type="function">
    <text evidence="6">Catalyzes the dehydration of the S-form of NAD(P)HX at the expense of ADP, which is converted to AMP. Together with NAD(P)HX epimerase, which catalyzes the epimerization of the S- and R-forms, the enzyme allows the repair of both epimers of NAD(P)HX, a damaged form of NAD(P)H that is a result of enzymatic or heat-dependent hydration.</text>
</comment>
<evidence type="ECO:0000313" key="8">
    <source>
        <dbReference type="EMBL" id="GIT96890.1"/>
    </source>
</evidence>
<comment type="catalytic activity">
    <reaction evidence="6">
        <text>(6S)-NADPHX + ADP = AMP + phosphate + NADPH + H(+)</text>
        <dbReference type="Rhea" id="RHEA:32235"/>
        <dbReference type="ChEBI" id="CHEBI:15378"/>
        <dbReference type="ChEBI" id="CHEBI:43474"/>
        <dbReference type="ChEBI" id="CHEBI:57783"/>
        <dbReference type="ChEBI" id="CHEBI:64076"/>
        <dbReference type="ChEBI" id="CHEBI:456215"/>
        <dbReference type="ChEBI" id="CHEBI:456216"/>
        <dbReference type="EC" id="4.2.1.136"/>
    </reaction>
</comment>
<dbReference type="NCBIfam" id="TIGR00196">
    <property type="entry name" value="yjeF_cterm"/>
    <property type="match status" value="1"/>
</dbReference>
<evidence type="ECO:0000256" key="1">
    <source>
        <dbReference type="ARBA" id="ARBA00022741"/>
    </source>
</evidence>
<comment type="similarity">
    <text evidence="6">Belongs to the NnrD/CARKD family.</text>
</comment>
<keyword evidence="5 6" id="KW-0456">Lyase</keyword>
<protein>
    <recommendedName>
        <fullName evidence="6">ADP-dependent (S)-NAD(P)H-hydrate dehydratase</fullName>
        <ecNumber evidence="6">4.2.1.136</ecNumber>
    </recommendedName>
    <alternativeName>
        <fullName evidence="6">ADP-dependent NAD(P)HX dehydratase</fullName>
    </alternativeName>
</protein>
<dbReference type="CDD" id="cd01171">
    <property type="entry name" value="YXKO-related"/>
    <property type="match status" value="1"/>
</dbReference>
<dbReference type="PROSITE" id="PS51383">
    <property type="entry name" value="YJEF_C_3"/>
    <property type="match status" value="1"/>
</dbReference>
<feature type="binding site" evidence="6">
    <location>
        <position position="37"/>
    </location>
    <ligand>
        <name>(6S)-NADPHX</name>
        <dbReference type="ChEBI" id="CHEBI:64076"/>
    </ligand>
</feature>
<feature type="binding site" evidence="6">
    <location>
        <position position="223"/>
    </location>
    <ligand>
        <name>(6S)-NADPHX</name>
        <dbReference type="ChEBI" id="CHEBI:64076"/>
    </ligand>
</feature>
<gene>
    <name evidence="6 8" type="primary">nnrD</name>
    <name evidence="8" type="ORF">JANAI62_35130</name>
</gene>
<dbReference type="RefSeq" id="WP_220750381.1">
    <property type="nucleotide sequence ID" value="NZ_BPFH01000008.1"/>
</dbReference>
<sequence length="281" mass="29214">MTAWRPPAEALAKGASQHKYDHGHALVVSGPFAQTGAARLAARAALRVGAGLVTLAAPGGAMMECATQLTAIMLRRCDDRLGLETLLQDRRINALCLGPALGLDTRGEDILAGAVAAGRPCVLDADALTLLSRRADLWPDLGAKTVLTPHHGEFKRLFPDLSEDLEADESRAHATQRAAERMGCTVLLKGSRTIIASPGSAPLVQSAEGETAAPWLATAGSGDVLAGLIAGLLARGQTARQSARIGVWLHQAAGHVLGPGLIAEDLPEAIPGVLRRLLEKG</sequence>
<feature type="binding site" evidence="6">
    <location>
        <position position="150"/>
    </location>
    <ligand>
        <name>(6S)-NADPHX</name>
        <dbReference type="ChEBI" id="CHEBI:64076"/>
    </ligand>
</feature>
<dbReference type="InterPro" id="IPR029056">
    <property type="entry name" value="Ribokinase-like"/>
</dbReference>
<comment type="caution">
    <text evidence="8">The sequence shown here is derived from an EMBL/GenBank/DDBJ whole genome shotgun (WGS) entry which is preliminary data.</text>
</comment>
<keyword evidence="4 6" id="KW-0520">NAD</keyword>
<evidence type="ECO:0000256" key="2">
    <source>
        <dbReference type="ARBA" id="ARBA00022840"/>
    </source>
</evidence>
<keyword evidence="2 6" id="KW-0067">ATP-binding</keyword>
<keyword evidence="9" id="KW-1185">Reference proteome</keyword>
<dbReference type="PANTHER" id="PTHR12592">
    <property type="entry name" value="ATP-DEPENDENT (S)-NAD(P)H-HYDRATE DEHYDRATASE FAMILY MEMBER"/>
    <property type="match status" value="1"/>
</dbReference>
<evidence type="ECO:0000256" key="5">
    <source>
        <dbReference type="ARBA" id="ARBA00023239"/>
    </source>
</evidence>
<comment type="cofactor">
    <cofactor evidence="6">
        <name>Mg(2+)</name>
        <dbReference type="ChEBI" id="CHEBI:18420"/>
    </cofactor>
</comment>
<keyword evidence="1 6" id="KW-0547">Nucleotide-binding</keyword>
<evidence type="ECO:0000259" key="7">
    <source>
        <dbReference type="PROSITE" id="PS51383"/>
    </source>
</evidence>
<comment type="caution">
    <text evidence="6">Lacks conserved residue(s) required for the propagation of feature annotation.</text>
</comment>
<proteinExistence type="inferred from homology"/>
<dbReference type="InterPro" id="IPR017953">
    <property type="entry name" value="Carbohydrate_kinase_pred_CS"/>
</dbReference>
<evidence type="ECO:0000313" key="9">
    <source>
        <dbReference type="Proteomes" id="UP000786693"/>
    </source>
</evidence>
<name>A0ABQ4NR49_9RHOB</name>
<dbReference type="EC" id="4.2.1.136" evidence="6"/>
<feature type="domain" description="YjeF C-terminal" evidence="7">
    <location>
        <begin position="2"/>
        <end position="277"/>
    </location>
</feature>
<comment type="catalytic activity">
    <reaction evidence="6">
        <text>(6S)-NADHX + ADP = AMP + phosphate + NADH + H(+)</text>
        <dbReference type="Rhea" id="RHEA:32223"/>
        <dbReference type="ChEBI" id="CHEBI:15378"/>
        <dbReference type="ChEBI" id="CHEBI:43474"/>
        <dbReference type="ChEBI" id="CHEBI:57945"/>
        <dbReference type="ChEBI" id="CHEBI:64074"/>
        <dbReference type="ChEBI" id="CHEBI:456215"/>
        <dbReference type="ChEBI" id="CHEBI:456216"/>
        <dbReference type="EC" id="4.2.1.136"/>
    </reaction>
</comment>
<dbReference type="EMBL" id="BPFH01000008">
    <property type="protein sequence ID" value="GIT96890.1"/>
    <property type="molecule type" value="Genomic_DNA"/>
</dbReference>
<dbReference type="Pfam" id="PF01256">
    <property type="entry name" value="Carb_kinase"/>
    <property type="match status" value="1"/>
</dbReference>
<keyword evidence="3 6" id="KW-0521">NADP</keyword>
<accession>A0ABQ4NR49</accession>
<feature type="binding site" evidence="6">
    <location>
        <position position="222"/>
    </location>
    <ligand>
        <name>AMP</name>
        <dbReference type="ChEBI" id="CHEBI:456215"/>
    </ligand>
</feature>
<dbReference type="HAMAP" id="MF_01965">
    <property type="entry name" value="NADHX_dehydratase"/>
    <property type="match status" value="1"/>
</dbReference>
<dbReference type="Proteomes" id="UP000786693">
    <property type="component" value="Unassembled WGS sequence"/>
</dbReference>
<dbReference type="SUPFAM" id="SSF53613">
    <property type="entry name" value="Ribokinase-like"/>
    <property type="match status" value="1"/>
</dbReference>